<sequence>MPAKNQHVVDLSLEALRVPGSVELRFYVPIAAALLLHLGVQYREPRSRPFFALWMLTNAALTYFIHDAWRLSPSASAGIVWQMNVVWVATLFTSMAIYRLFFHRLRHFPGPVYLRLSKWVMVYPDLRGQRPYMFQRYHRKYGDVIRTGPRELSVCDPAALSAIYGATGAAARCTRGPWYDFTVESTRVGARNLQSTPTMSDHASRRKVWDAAFSMKAIKGYEENILDNVNLTMSQISKREAEGPVDLGRWCSWFGFDVMGELGFGRGFDMVKKGKTAHEIHLLEQGVILIMASGNVPYIMSLVKDFPNPIRLFEEWIVKTLKVRVKEGKTGCVDADVFSYLLGESKARGNPQTFDELSAEAGLLIVAGSDTSSNAMAVTLYYLVKHPEYYQQVRDEVAAAFGEGHMADDFDKLAKECPFINACINEALRLWPPVASGLQRNTPPEGLTLPDGTYIPGNTVVSTMTYAMQRDPRNFSDPDSFLPRRWIDKLKEGEVFNQKAFAAFGYGPTGCIGRNVAYHEMRAMIARFCQTFDAKFAPGFDADAFQEGIRDCFVMVKPPIPVVVKTRKAYASMVV</sequence>
<dbReference type="AlphaFoldDB" id="A0A316YCB3"/>
<evidence type="ECO:0000256" key="5">
    <source>
        <dbReference type="ARBA" id="ARBA00023004"/>
    </source>
</evidence>
<dbReference type="InterPro" id="IPR050121">
    <property type="entry name" value="Cytochrome_P450_monoxygenase"/>
</dbReference>
<protein>
    <submittedName>
        <fullName evidence="10">Cytochrome P450</fullName>
    </submittedName>
</protein>
<organism evidence="10 11">
    <name type="scientific">Acaromyces ingoldii</name>
    <dbReference type="NCBI Taxonomy" id="215250"/>
    <lineage>
        <taxon>Eukaryota</taxon>
        <taxon>Fungi</taxon>
        <taxon>Dikarya</taxon>
        <taxon>Basidiomycota</taxon>
        <taxon>Ustilaginomycotina</taxon>
        <taxon>Exobasidiomycetes</taxon>
        <taxon>Exobasidiales</taxon>
        <taxon>Cryptobasidiaceae</taxon>
        <taxon>Acaromyces</taxon>
    </lineage>
</organism>
<accession>A0A316YCB3</accession>
<keyword evidence="5 7" id="KW-0408">Iron</keyword>
<evidence type="ECO:0000256" key="2">
    <source>
        <dbReference type="ARBA" id="ARBA00010617"/>
    </source>
</evidence>
<dbReference type="InterPro" id="IPR017972">
    <property type="entry name" value="Cyt_P450_CS"/>
</dbReference>
<comment type="similarity">
    <text evidence="2 8">Belongs to the cytochrome P450 family.</text>
</comment>
<keyword evidence="11" id="KW-1185">Reference proteome</keyword>
<dbReference type="InterPro" id="IPR001128">
    <property type="entry name" value="Cyt_P450"/>
</dbReference>
<dbReference type="InterPro" id="IPR036396">
    <property type="entry name" value="Cyt_P450_sf"/>
</dbReference>
<keyword evidence="7 8" id="KW-0349">Heme</keyword>
<dbReference type="InterPro" id="IPR002401">
    <property type="entry name" value="Cyt_P450_E_grp-I"/>
</dbReference>
<dbReference type="CDD" id="cd11061">
    <property type="entry name" value="CYP67-like"/>
    <property type="match status" value="1"/>
</dbReference>
<reference evidence="10 11" key="1">
    <citation type="journal article" date="2018" name="Mol. Biol. Evol.">
        <title>Broad Genomic Sampling Reveals a Smut Pathogenic Ancestry of the Fungal Clade Ustilaginomycotina.</title>
        <authorList>
            <person name="Kijpornyongpan T."/>
            <person name="Mondo S.J."/>
            <person name="Barry K."/>
            <person name="Sandor L."/>
            <person name="Lee J."/>
            <person name="Lipzen A."/>
            <person name="Pangilinan J."/>
            <person name="LaButti K."/>
            <person name="Hainaut M."/>
            <person name="Henrissat B."/>
            <person name="Grigoriev I.V."/>
            <person name="Spatafora J.W."/>
            <person name="Aime M.C."/>
        </authorList>
    </citation>
    <scope>NUCLEOTIDE SEQUENCE [LARGE SCALE GENOMIC DNA]</scope>
    <source>
        <strain evidence="10 11">MCA 4198</strain>
    </source>
</reference>
<evidence type="ECO:0000313" key="11">
    <source>
        <dbReference type="Proteomes" id="UP000245768"/>
    </source>
</evidence>
<evidence type="ECO:0000256" key="1">
    <source>
        <dbReference type="ARBA" id="ARBA00001971"/>
    </source>
</evidence>
<dbReference type="Proteomes" id="UP000245768">
    <property type="component" value="Unassembled WGS sequence"/>
</dbReference>
<dbReference type="EMBL" id="KZ819644">
    <property type="protein sequence ID" value="PWN86534.1"/>
    <property type="molecule type" value="Genomic_DNA"/>
</dbReference>
<dbReference type="PROSITE" id="PS00086">
    <property type="entry name" value="CYTOCHROME_P450"/>
    <property type="match status" value="1"/>
</dbReference>
<dbReference type="Gene3D" id="1.10.630.10">
    <property type="entry name" value="Cytochrome P450"/>
    <property type="match status" value="1"/>
</dbReference>
<dbReference type="OrthoDB" id="6692864at2759"/>
<evidence type="ECO:0000256" key="4">
    <source>
        <dbReference type="ARBA" id="ARBA00023002"/>
    </source>
</evidence>
<name>A0A316YCB3_9BASI</name>
<dbReference type="GeneID" id="37041315"/>
<keyword evidence="4 8" id="KW-0560">Oxidoreductase</keyword>
<feature type="binding site" description="axial binding residue" evidence="7">
    <location>
        <position position="511"/>
    </location>
    <ligand>
        <name>heme</name>
        <dbReference type="ChEBI" id="CHEBI:30413"/>
    </ligand>
    <ligandPart>
        <name>Fe</name>
        <dbReference type="ChEBI" id="CHEBI:18248"/>
    </ligandPart>
</feature>
<evidence type="ECO:0000256" key="8">
    <source>
        <dbReference type="RuleBase" id="RU000461"/>
    </source>
</evidence>
<dbReference type="GO" id="GO:0020037">
    <property type="term" value="F:heme binding"/>
    <property type="evidence" value="ECO:0007669"/>
    <property type="project" value="InterPro"/>
</dbReference>
<proteinExistence type="inferred from homology"/>
<evidence type="ECO:0000256" key="3">
    <source>
        <dbReference type="ARBA" id="ARBA00022723"/>
    </source>
</evidence>
<keyword evidence="9" id="KW-0472">Membrane</keyword>
<dbReference type="PRINTS" id="PR00385">
    <property type="entry name" value="P450"/>
</dbReference>
<feature type="transmembrane region" description="Helical" evidence="9">
    <location>
        <begin position="78"/>
        <end position="98"/>
    </location>
</feature>
<dbReference type="InParanoid" id="A0A316YCB3"/>
<keyword evidence="9" id="KW-0812">Transmembrane</keyword>
<evidence type="ECO:0000256" key="6">
    <source>
        <dbReference type="ARBA" id="ARBA00023033"/>
    </source>
</evidence>
<evidence type="ECO:0000256" key="7">
    <source>
        <dbReference type="PIRSR" id="PIRSR602401-1"/>
    </source>
</evidence>
<dbReference type="GO" id="GO:0016705">
    <property type="term" value="F:oxidoreductase activity, acting on paired donors, with incorporation or reduction of molecular oxygen"/>
    <property type="evidence" value="ECO:0007669"/>
    <property type="project" value="InterPro"/>
</dbReference>
<keyword evidence="9" id="KW-1133">Transmembrane helix</keyword>
<gene>
    <name evidence="10" type="ORF">FA10DRAFT_246220</name>
</gene>
<evidence type="ECO:0000313" key="10">
    <source>
        <dbReference type="EMBL" id="PWN86534.1"/>
    </source>
</evidence>
<feature type="transmembrane region" description="Helical" evidence="9">
    <location>
        <begin position="49"/>
        <end position="66"/>
    </location>
</feature>
<evidence type="ECO:0000256" key="9">
    <source>
        <dbReference type="SAM" id="Phobius"/>
    </source>
</evidence>
<dbReference type="SUPFAM" id="SSF48264">
    <property type="entry name" value="Cytochrome P450"/>
    <property type="match status" value="1"/>
</dbReference>
<comment type="cofactor">
    <cofactor evidence="1 7">
        <name>heme</name>
        <dbReference type="ChEBI" id="CHEBI:30413"/>
    </cofactor>
</comment>
<keyword evidence="6 8" id="KW-0503">Monooxygenase</keyword>
<keyword evidence="3 7" id="KW-0479">Metal-binding</keyword>
<dbReference type="RefSeq" id="XP_025373732.1">
    <property type="nucleotide sequence ID" value="XM_025519399.1"/>
</dbReference>
<dbReference type="Pfam" id="PF00067">
    <property type="entry name" value="p450"/>
    <property type="match status" value="1"/>
</dbReference>
<dbReference type="PANTHER" id="PTHR24305">
    <property type="entry name" value="CYTOCHROME P450"/>
    <property type="match status" value="1"/>
</dbReference>
<dbReference type="STRING" id="215250.A0A316YCB3"/>
<dbReference type="PANTHER" id="PTHR24305:SF187">
    <property type="entry name" value="P450, PUTATIVE (EUROFUNG)-RELATED"/>
    <property type="match status" value="1"/>
</dbReference>
<dbReference type="GO" id="GO:0005506">
    <property type="term" value="F:iron ion binding"/>
    <property type="evidence" value="ECO:0007669"/>
    <property type="project" value="InterPro"/>
</dbReference>
<dbReference type="PRINTS" id="PR00463">
    <property type="entry name" value="EP450I"/>
</dbReference>
<dbReference type="GO" id="GO:0004497">
    <property type="term" value="F:monooxygenase activity"/>
    <property type="evidence" value="ECO:0007669"/>
    <property type="project" value="UniProtKB-KW"/>
</dbReference>